<comment type="subcellular location">
    <subcellularLocation>
        <location evidence="1">Peroxisome</location>
    </subcellularLocation>
</comment>
<dbReference type="PANTHER" id="PTHR43684">
    <property type="match status" value="1"/>
</dbReference>
<dbReference type="GO" id="GO:0004300">
    <property type="term" value="F:enoyl-CoA hydratase activity"/>
    <property type="evidence" value="ECO:0007669"/>
    <property type="project" value="UniProtKB-EC"/>
</dbReference>
<dbReference type="AlphaFoldDB" id="A0A1H2MK05"/>
<protein>
    <submittedName>
        <fullName evidence="4">Enoyl-CoA hydratase</fullName>
        <ecNumber evidence="4">4.2.1.17</ecNumber>
    </submittedName>
</protein>
<evidence type="ECO:0000313" key="4">
    <source>
        <dbReference type="EMBL" id="TDB63588.1"/>
    </source>
</evidence>
<keyword evidence="5" id="KW-1185">Reference proteome</keyword>
<reference evidence="5" key="1">
    <citation type="journal article" date="2019" name="bioRxiv">
        <title>Bacterially produced spermidine induces plant systemic susceptibility to pathogens.</title>
        <authorList>
            <person name="Melnyk R.A."/>
            <person name="Beskrovnaya P.A."/>
            <person name="Liu Z."/>
            <person name="Song Y."/>
            <person name="Haney C.H."/>
        </authorList>
    </citation>
    <scope>NUCLEOTIDE SEQUENCE [LARGE SCALE GENOMIC DNA]</scope>
    <source>
        <strain evidence="5">Dha-51</strain>
    </source>
</reference>
<dbReference type="InterPro" id="IPR051053">
    <property type="entry name" value="ECH/Chromodomain_protein"/>
</dbReference>
<dbReference type="Gene3D" id="3.90.226.10">
    <property type="entry name" value="2-enoyl-CoA Hydratase, Chain A, domain 1"/>
    <property type="match status" value="1"/>
</dbReference>
<evidence type="ECO:0000256" key="3">
    <source>
        <dbReference type="ARBA" id="ARBA00023235"/>
    </source>
</evidence>
<dbReference type="OrthoDB" id="9797151at2"/>
<sequence>MTDLIKQQLKDGVLTLTIDRPDKLNALNNAMYTRLADLLLAADEDEQAGVIILTGGPSCFTSGNDLVDFLQHPPTHLDAPAFRLMKVVIHLQKPLIAAVCGAAIGIGTTVLLHCDQVLVTRNAKLRMPFVNIGLCPEFGASLLLPRRLGHARAARLLLLGDGLDGNDAVNWGIANEAFDDGEQCLAAAEKIARRLLALPQQALRQSRQLLKQATLPELEATLREENTLFIQRLNTEEAKTALNALLNRNTDKHPSKGNQP</sequence>
<evidence type="ECO:0000256" key="1">
    <source>
        <dbReference type="ARBA" id="ARBA00004275"/>
    </source>
</evidence>
<keyword evidence="3" id="KW-0413">Isomerase</keyword>
<dbReference type="Proteomes" id="UP000295254">
    <property type="component" value="Unassembled WGS sequence"/>
</dbReference>
<dbReference type="CDD" id="cd06558">
    <property type="entry name" value="crotonase-like"/>
    <property type="match status" value="1"/>
</dbReference>
<dbReference type="PANTHER" id="PTHR43684:SF1">
    <property type="entry name" value="ENOYL-COA DELTA ISOMERASE 2"/>
    <property type="match status" value="1"/>
</dbReference>
<keyword evidence="4" id="KW-0456">Lyase</keyword>
<organism evidence="4 5">
    <name type="scientific">Pseudomonas vancouverensis</name>
    <dbReference type="NCBI Taxonomy" id="95300"/>
    <lineage>
        <taxon>Bacteria</taxon>
        <taxon>Pseudomonadati</taxon>
        <taxon>Pseudomonadota</taxon>
        <taxon>Gammaproteobacteria</taxon>
        <taxon>Pseudomonadales</taxon>
        <taxon>Pseudomonadaceae</taxon>
        <taxon>Pseudomonas</taxon>
    </lineage>
</organism>
<dbReference type="EMBL" id="RRZK01000014">
    <property type="protein sequence ID" value="TDB63588.1"/>
    <property type="molecule type" value="Genomic_DNA"/>
</dbReference>
<name>A0A1H2MK05_PSEVA</name>
<keyword evidence="2" id="KW-0576">Peroxisome</keyword>
<dbReference type="GO" id="GO:0004165">
    <property type="term" value="F:delta(3)-delta(2)-enoyl-CoA isomerase activity"/>
    <property type="evidence" value="ECO:0007669"/>
    <property type="project" value="UniProtKB-ARBA"/>
</dbReference>
<gene>
    <name evidence="4" type="ORF">EIY72_12945</name>
</gene>
<dbReference type="InterPro" id="IPR001753">
    <property type="entry name" value="Enoyl-CoA_hydra/iso"/>
</dbReference>
<evidence type="ECO:0000256" key="2">
    <source>
        <dbReference type="ARBA" id="ARBA00023140"/>
    </source>
</evidence>
<accession>A0A1H2MK05</accession>
<dbReference type="InterPro" id="IPR029045">
    <property type="entry name" value="ClpP/crotonase-like_dom_sf"/>
</dbReference>
<proteinExistence type="predicted"/>
<dbReference type="SUPFAM" id="SSF52096">
    <property type="entry name" value="ClpP/crotonase"/>
    <property type="match status" value="1"/>
</dbReference>
<dbReference type="EC" id="4.2.1.17" evidence="4"/>
<dbReference type="STRING" id="95300.SAMN05216558_0884"/>
<dbReference type="Pfam" id="PF00378">
    <property type="entry name" value="ECH_1"/>
    <property type="match status" value="1"/>
</dbReference>
<dbReference type="RefSeq" id="WP_093216966.1">
    <property type="nucleotide sequence ID" value="NZ_LT629803.1"/>
</dbReference>
<evidence type="ECO:0000313" key="5">
    <source>
        <dbReference type="Proteomes" id="UP000295254"/>
    </source>
</evidence>
<comment type="caution">
    <text evidence="4">The sequence shown here is derived from an EMBL/GenBank/DDBJ whole genome shotgun (WGS) entry which is preliminary data.</text>
</comment>